<dbReference type="PROSITE" id="PS50110">
    <property type="entry name" value="RESPONSE_REGULATORY"/>
    <property type="match status" value="1"/>
</dbReference>
<evidence type="ECO:0000256" key="3">
    <source>
        <dbReference type="ARBA" id="ARBA00022553"/>
    </source>
</evidence>
<dbReference type="InterPro" id="IPR051271">
    <property type="entry name" value="2C-system_Tx_regulators"/>
</dbReference>
<dbReference type="OrthoDB" id="9759232at2"/>
<dbReference type="GO" id="GO:0003700">
    <property type="term" value="F:DNA-binding transcription factor activity"/>
    <property type="evidence" value="ECO:0007669"/>
    <property type="project" value="InterPro"/>
</dbReference>
<feature type="modified residue" description="4-aspartylphosphate" evidence="10">
    <location>
        <position position="54"/>
    </location>
</feature>
<evidence type="ECO:0000313" key="12">
    <source>
        <dbReference type="EMBL" id="PWI25934.1"/>
    </source>
</evidence>
<dbReference type="SUPFAM" id="SSF52172">
    <property type="entry name" value="CheY-like"/>
    <property type="match status" value="1"/>
</dbReference>
<dbReference type="PANTHER" id="PTHR45526:SF1">
    <property type="entry name" value="TRANSCRIPTIONAL REGULATORY PROTEIN DCUR-RELATED"/>
    <property type="match status" value="1"/>
</dbReference>
<evidence type="ECO:0000256" key="8">
    <source>
        <dbReference type="ARBA" id="ARBA00023163"/>
    </source>
</evidence>
<dbReference type="InterPro" id="IPR024187">
    <property type="entry name" value="Sig_transdc_resp-reg_cit/mal"/>
</dbReference>
<organism evidence="12 13">
    <name type="scientific">Kurthia sibirica</name>
    <dbReference type="NCBI Taxonomy" id="202750"/>
    <lineage>
        <taxon>Bacteria</taxon>
        <taxon>Bacillati</taxon>
        <taxon>Bacillota</taxon>
        <taxon>Bacilli</taxon>
        <taxon>Bacillales</taxon>
        <taxon>Caryophanaceae</taxon>
        <taxon>Kurthia</taxon>
    </lineage>
</organism>
<dbReference type="GO" id="GO:0000156">
    <property type="term" value="F:phosphorelay response regulator activity"/>
    <property type="evidence" value="ECO:0007669"/>
    <property type="project" value="TreeGrafter"/>
</dbReference>
<evidence type="ECO:0000256" key="6">
    <source>
        <dbReference type="ARBA" id="ARBA00023125"/>
    </source>
</evidence>
<dbReference type="InterPro" id="IPR048714">
    <property type="entry name" value="DpiA-like_HTH"/>
</dbReference>
<comment type="subcellular location">
    <subcellularLocation>
        <location evidence="1 9">Cytoplasm</location>
    </subcellularLocation>
</comment>
<keyword evidence="7 9" id="KW-0010">Activator</keyword>
<dbReference type="InterPro" id="IPR036390">
    <property type="entry name" value="WH_DNA-bd_sf"/>
</dbReference>
<keyword evidence="8 9" id="KW-0804">Transcription</keyword>
<dbReference type="Proteomes" id="UP000245938">
    <property type="component" value="Unassembled WGS sequence"/>
</dbReference>
<keyword evidence="2 9" id="KW-0963">Cytoplasm</keyword>
<dbReference type="SMART" id="SM00448">
    <property type="entry name" value="REC"/>
    <property type="match status" value="1"/>
</dbReference>
<keyword evidence="13" id="KW-1185">Reference proteome</keyword>
<dbReference type="RefSeq" id="WP_109305355.1">
    <property type="nucleotide sequence ID" value="NZ_BJUF01000051.1"/>
</dbReference>
<evidence type="ECO:0000256" key="4">
    <source>
        <dbReference type="ARBA" id="ARBA00023012"/>
    </source>
</evidence>
<feature type="domain" description="Response regulatory" evidence="11">
    <location>
        <begin position="3"/>
        <end position="119"/>
    </location>
</feature>
<dbReference type="InterPro" id="IPR001789">
    <property type="entry name" value="Sig_transdc_resp-reg_receiver"/>
</dbReference>
<dbReference type="PANTHER" id="PTHR45526">
    <property type="entry name" value="TRANSCRIPTIONAL REGULATORY PROTEIN DPIA"/>
    <property type="match status" value="1"/>
</dbReference>
<accession>A0A2U3AN19</accession>
<dbReference type="PIRSF" id="PIRSF006171">
    <property type="entry name" value="RR_citrat_malat"/>
    <property type="match status" value="1"/>
</dbReference>
<evidence type="ECO:0000256" key="7">
    <source>
        <dbReference type="ARBA" id="ARBA00023159"/>
    </source>
</evidence>
<dbReference type="Pfam" id="PF20714">
    <property type="entry name" value="HTH_64"/>
    <property type="match status" value="1"/>
</dbReference>
<comment type="caution">
    <text evidence="12">The sequence shown here is derived from an EMBL/GenBank/DDBJ whole genome shotgun (WGS) entry which is preliminary data.</text>
</comment>
<evidence type="ECO:0000256" key="1">
    <source>
        <dbReference type="ARBA" id="ARBA00004496"/>
    </source>
</evidence>
<evidence type="ECO:0000313" key="13">
    <source>
        <dbReference type="Proteomes" id="UP000245938"/>
    </source>
</evidence>
<dbReference type="AlphaFoldDB" id="A0A2U3AN19"/>
<dbReference type="InterPro" id="IPR011006">
    <property type="entry name" value="CheY-like_superfamily"/>
</dbReference>
<keyword evidence="6 9" id="KW-0238">DNA-binding</keyword>
<dbReference type="Gene3D" id="3.40.50.2300">
    <property type="match status" value="1"/>
</dbReference>
<protein>
    <recommendedName>
        <fullName evidence="9">Transcriptional regulatory protein</fullName>
    </recommendedName>
</protein>
<proteinExistence type="predicted"/>
<dbReference type="SUPFAM" id="SSF46785">
    <property type="entry name" value="Winged helix' DNA-binding domain"/>
    <property type="match status" value="1"/>
</dbReference>
<keyword evidence="3 10" id="KW-0597">Phosphoprotein</keyword>
<evidence type="ECO:0000256" key="9">
    <source>
        <dbReference type="PIRNR" id="PIRNR006171"/>
    </source>
</evidence>
<evidence type="ECO:0000256" key="2">
    <source>
        <dbReference type="ARBA" id="ARBA00022490"/>
    </source>
</evidence>
<evidence type="ECO:0000256" key="5">
    <source>
        <dbReference type="ARBA" id="ARBA00023015"/>
    </source>
</evidence>
<sequence>MITVVLVEDDPMVRQVNEQFLSQIKDIHIIGVAANGIEGLLQIKKLQPQLVIMDIFMPKQDGVETLQKIRDQGLPVDVITVTAANDQKTIEKVLQLGVYDYIMKPFSFERIQQTIRQYMHYKERISKKQELTQQELDAILHPNTNRSVEDDLPKGLNRATMNKILHLMVERQTALTAEGVASGIGLARVTARRYLDYLEKQKIVVIDIEYGAVGRPVNQYRLL</sequence>
<name>A0A2U3AN19_9BACL</name>
<dbReference type="Pfam" id="PF00072">
    <property type="entry name" value="Response_reg"/>
    <property type="match status" value="1"/>
</dbReference>
<reference evidence="12 13" key="1">
    <citation type="submission" date="2018-05" db="EMBL/GenBank/DDBJ databases">
        <title>Kurthia sibirica genome sequence.</title>
        <authorList>
            <person name="Maclea K.S."/>
            <person name="Goen A.E."/>
        </authorList>
    </citation>
    <scope>NUCLEOTIDE SEQUENCE [LARGE SCALE GENOMIC DNA]</scope>
    <source>
        <strain evidence="12 13">ATCC 49154</strain>
    </source>
</reference>
<evidence type="ECO:0000259" key="11">
    <source>
        <dbReference type="PROSITE" id="PS50110"/>
    </source>
</evidence>
<dbReference type="GO" id="GO:0003677">
    <property type="term" value="F:DNA binding"/>
    <property type="evidence" value="ECO:0007669"/>
    <property type="project" value="UniProtKB-KW"/>
</dbReference>
<dbReference type="EMBL" id="QFVR01000005">
    <property type="protein sequence ID" value="PWI25934.1"/>
    <property type="molecule type" value="Genomic_DNA"/>
</dbReference>
<dbReference type="GO" id="GO:0005737">
    <property type="term" value="C:cytoplasm"/>
    <property type="evidence" value="ECO:0007669"/>
    <property type="project" value="UniProtKB-SubCell"/>
</dbReference>
<gene>
    <name evidence="12" type="ORF">DEX24_05220</name>
</gene>
<keyword evidence="5 9" id="KW-0805">Transcription regulation</keyword>
<keyword evidence="4 9" id="KW-0902">Two-component regulatory system</keyword>
<evidence type="ECO:0000256" key="10">
    <source>
        <dbReference type="PROSITE-ProRule" id="PRU00169"/>
    </source>
</evidence>